<dbReference type="Gene3D" id="1.25.40.10">
    <property type="entry name" value="Tetratricopeptide repeat domain"/>
    <property type="match status" value="1"/>
</dbReference>
<organism evidence="4 5">
    <name type="scientific">Alteromonas mediterranea</name>
    <dbReference type="NCBI Taxonomy" id="314275"/>
    <lineage>
        <taxon>Bacteria</taxon>
        <taxon>Pseudomonadati</taxon>
        <taxon>Pseudomonadota</taxon>
        <taxon>Gammaproteobacteria</taxon>
        <taxon>Alteromonadales</taxon>
        <taxon>Alteromonadaceae</taxon>
        <taxon>Alteromonas/Salinimonas group</taxon>
        <taxon>Alteromonas</taxon>
    </lineage>
</organism>
<reference evidence="4 5" key="1">
    <citation type="submission" date="2016-11" db="EMBL/GenBank/DDBJ databases">
        <title>Networking in microbes: conjugative elements and plasmids in the genus Alteromonas.</title>
        <authorList>
            <person name="Lopez-Perez M."/>
            <person name="Ramon-Marco N."/>
            <person name="Rodriguez-Valera F."/>
        </authorList>
    </citation>
    <scope>NUCLEOTIDE SEQUENCE [LARGE SCALE GENOMIC DNA]</scope>
    <source>
        <strain evidence="4 5">CP48</strain>
    </source>
</reference>
<dbReference type="PANTHER" id="PTHR43228">
    <property type="entry name" value="TWO-COMPONENT RESPONSE REGULATOR"/>
    <property type="match status" value="1"/>
</dbReference>
<gene>
    <name evidence="4" type="ORF">BM524_08000</name>
</gene>
<keyword evidence="2" id="KW-0175">Coiled coil</keyword>
<protein>
    <recommendedName>
        <fullName evidence="3">Response regulatory domain-containing protein</fullName>
    </recommendedName>
</protein>
<feature type="coiled-coil region" evidence="2">
    <location>
        <begin position="331"/>
        <end position="358"/>
    </location>
</feature>
<feature type="domain" description="Response regulatory" evidence="3">
    <location>
        <begin position="15"/>
        <end position="134"/>
    </location>
</feature>
<evidence type="ECO:0000313" key="5">
    <source>
        <dbReference type="Proteomes" id="UP000182101"/>
    </source>
</evidence>
<dbReference type="InterPro" id="IPR011990">
    <property type="entry name" value="TPR-like_helical_dom_sf"/>
</dbReference>
<evidence type="ECO:0000256" key="1">
    <source>
        <dbReference type="PROSITE-ProRule" id="PRU00169"/>
    </source>
</evidence>
<dbReference type="SMART" id="SM00448">
    <property type="entry name" value="REC"/>
    <property type="match status" value="1"/>
</dbReference>
<dbReference type="InterPro" id="IPR011006">
    <property type="entry name" value="CheY-like_superfamily"/>
</dbReference>
<comment type="caution">
    <text evidence="1">Lacks conserved residue(s) required for the propagation of feature annotation.</text>
</comment>
<dbReference type="GO" id="GO:0000160">
    <property type="term" value="P:phosphorelay signal transduction system"/>
    <property type="evidence" value="ECO:0007669"/>
    <property type="project" value="InterPro"/>
</dbReference>
<dbReference type="InterPro" id="IPR001789">
    <property type="entry name" value="Sig_transdc_resp-reg_receiver"/>
</dbReference>
<dbReference type="Proteomes" id="UP000182101">
    <property type="component" value="Chromosome"/>
</dbReference>
<evidence type="ECO:0000256" key="2">
    <source>
        <dbReference type="SAM" id="Coils"/>
    </source>
</evidence>
<proteinExistence type="predicted"/>
<dbReference type="EMBL" id="CP018024">
    <property type="protein sequence ID" value="APD89734.1"/>
    <property type="molecule type" value="Genomic_DNA"/>
</dbReference>
<dbReference type="SUPFAM" id="SSF48452">
    <property type="entry name" value="TPR-like"/>
    <property type="match status" value="1"/>
</dbReference>
<dbReference type="RefSeq" id="WP_071951387.1">
    <property type="nucleotide sequence ID" value="NZ_CP018024.1"/>
</dbReference>
<sequence length="561" mass="64706">MLEKIPAPTPREELHVLVIDNQGLVHDVVASALHEIGIKNVSSAFNAFHAKRLCEARQFDFVLLSFNVSHDKDGFHLFEELKHLNHINDTTTVVFLSAETSPELVNCIVELQPDDFWVKPLQRNKIESRLDYLIQVRLKLHKMLYCMQIGDYSTAMYYAERQLKDASLSEYHTRIKRLIGDCLLQLRDYETAEDYFRGLLQSMDHAWVHIGLTRSLLRQDELEEAQLLVDDLLQRPDTRFLTYDLLAQYFIEKEQFDIAYEQMKEASRLAPRNIERNKRLWDLARLNHDKKGQLSAVQNMAKFAKNSIHDSPQLTLNVIRSTIDLATSLGNTETERYLQKAESELEELKQQKGMQSQLGEQIDVVKARVLCLRDDKRSAEKLMKDRSASTEGLSMEDSLDKMKAFHELGMREHCVSILDKLRKQIEGDTFTSQVVNEYLNQESIERSEIQFTTKELKQMATVNYKENRLNPAYNNLRQAMTLSPKDKQIALSLLKVITQIHLDDNLSDEQMKSAQRAAKVLLSSELSTTQAEKRDQYIKRIGIEVDDTNAADLVGMVVSKA</sequence>
<dbReference type="AlphaFoldDB" id="A0AAC9NRM0"/>
<evidence type="ECO:0000259" key="3">
    <source>
        <dbReference type="PROSITE" id="PS50110"/>
    </source>
</evidence>
<dbReference type="PROSITE" id="PS50110">
    <property type="entry name" value="RESPONSE_REGULATORY"/>
    <property type="match status" value="1"/>
</dbReference>
<evidence type="ECO:0000313" key="4">
    <source>
        <dbReference type="EMBL" id="APD89734.1"/>
    </source>
</evidence>
<dbReference type="InterPro" id="IPR052048">
    <property type="entry name" value="ST_Response_Regulator"/>
</dbReference>
<dbReference type="Gene3D" id="3.40.50.2300">
    <property type="match status" value="1"/>
</dbReference>
<dbReference type="PANTHER" id="PTHR43228:SF1">
    <property type="entry name" value="TWO-COMPONENT RESPONSE REGULATOR ARR22"/>
    <property type="match status" value="1"/>
</dbReference>
<accession>A0AAC9NRM0</accession>
<name>A0AAC9NRM0_9ALTE</name>
<dbReference type="SUPFAM" id="SSF52172">
    <property type="entry name" value="CheY-like"/>
    <property type="match status" value="1"/>
</dbReference>
<dbReference type="Pfam" id="PF00072">
    <property type="entry name" value="Response_reg"/>
    <property type="match status" value="1"/>
</dbReference>